<evidence type="ECO:0000313" key="2">
    <source>
        <dbReference type="Proteomes" id="UP000281406"/>
    </source>
</evidence>
<dbReference type="GO" id="GO:2000042">
    <property type="term" value="P:negative regulation of double-strand break repair via homologous recombination"/>
    <property type="evidence" value="ECO:0007669"/>
    <property type="project" value="TreeGrafter"/>
</dbReference>
<sequence>MAAERLIEMLSFGGDVLVFQCKSLSSKSRDHRKGSEVSFCSLSFNRDSQSFSIRERKTQPTHRDGSAETALVHCASAEDVQQRHKVPCVLLKLCKKRTSAFKYMLYSVCTSAEGKLHVEFALPYEMRENISILQGPTLVWSHENSVFYASSRTGGVKEVPVHMTVKFIGELPLHQRKLVIYGTQSDVNNILYYIEEEEEEPCNAACLVPDAYSAVIQCMMVSSAEDVGGSFKSAVLAATSMKQLVCFENGLPRDVCPLPYEQPLNIRLVHTLKNDCLVVVTFSQGNVCAVWKDTFQVASCWTGVRLLLVDDFVGCGTDQMLLVFEERDSSGELLSNFLLTDLCGITYSCGRSDVLNTSGAAQENFLLTVQALESRLQSGLNFLEDLQRDVEVKDRLMQQSLVALTDLVSGREHVIFPPEQEGLVSLWDEEDDDDAGDEEHDGMQTECAEALLNVDRVWQRVIGQSLIVGVVLRPTNNTSVMNISASVVVDSCQTGAAPVMNTKILRFPASVAHGPSAAKKIRRSDCSADGDGCVSSLALVAVTDVAPLLTSGCIKCPIMLHYSTKESSGSPPGDCARVSHYCGQISVDLRDISTGKLHPRLLQDSKLNTEEAREDLLSLVAVLDVWFFLVESWDHTLADVQGWLRESLRVERLDVDPRFTADPSDVRLFRWEQKSPFQAVLSVRCRDDLRLLQFLHSLCDFLPASHHIQLLESPRSRGSDLAQTLETEIRTIMQDVSSVLQCGEGEMTGQEESDASSEPLQRLREEWQRERGRYHNRLRPLVDATPYSRLVERLIDTQLDADEVALMEASRL</sequence>
<dbReference type="GO" id="GO:0043240">
    <property type="term" value="C:Fanconi anaemia nuclear complex"/>
    <property type="evidence" value="ECO:0007669"/>
    <property type="project" value="InterPro"/>
</dbReference>
<dbReference type="AlphaFoldDB" id="A0A3N0YRU3"/>
<evidence type="ECO:0000313" key="1">
    <source>
        <dbReference type="EMBL" id="ROL48927.1"/>
    </source>
</evidence>
<comment type="caution">
    <text evidence="1">The sequence shown here is derived from an EMBL/GenBank/DDBJ whole genome shotgun (WGS) entry which is preliminary data.</text>
</comment>
<dbReference type="EMBL" id="RJVU01027735">
    <property type="protein sequence ID" value="ROL48927.1"/>
    <property type="molecule type" value="Genomic_DNA"/>
</dbReference>
<name>A0A3N0YRU3_ANAGA</name>
<reference evidence="1 2" key="1">
    <citation type="submission" date="2018-10" db="EMBL/GenBank/DDBJ databases">
        <title>Genome assembly for a Yunnan-Guizhou Plateau 3E fish, Anabarilius grahami (Regan), and its evolutionary and genetic applications.</title>
        <authorList>
            <person name="Jiang W."/>
        </authorList>
    </citation>
    <scope>NUCLEOTIDE SEQUENCE [LARGE SCALE GENOMIC DNA]</scope>
    <source>
        <strain evidence="1">AG-KIZ</strain>
        <tissue evidence="1">Muscle</tissue>
    </source>
</reference>
<dbReference type="PANTHER" id="PTHR28450">
    <property type="entry name" value="FANCONI ANEMIA GROUP B PROTEIN"/>
    <property type="match status" value="1"/>
</dbReference>
<accession>A0A3N0YRU3</accession>
<dbReference type="InterPro" id="IPR033333">
    <property type="entry name" value="FANCB"/>
</dbReference>
<dbReference type="GO" id="GO:0036297">
    <property type="term" value="P:interstrand cross-link repair"/>
    <property type="evidence" value="ECO:0007669"/>
    <property type="project" value="InterPro"/>
</dbReference>
<protein>
    <submittedName>
        <fullName evidence="1">Fanconi anemia group B protein</fullName>
    </submittedName>
</protein>
<dbReference type="GO" id="GO:1990414">
    <property type="term" value="P:replication-born double-strand break repair via sister chromatid exchange"/>
    <property type="evidence" value="ECO:0007669"/>
    <property type="project" value="TreeGrafter"/>
</dbReference>
<gene>
    <name evidence="1" type="ORF">DPX16_1867</name>
</gene>
<organism evidence="1 2">
    <name type="scientific">Anabarilius grahami</name>
    <name type="common">Kanglang fish</name>
    <name type="synonym">Barilius grahami</name>
    <dbReference type="NCBI Taxonomy" id="495550"/>
    <lineage>
        <taxon>Eukaryota</taxon>
        <taxon>Metazoa</taxon>
        <taxon>Chordata</taxon>
        <taxon>Craniata</taxon>
        <taxon>Vertebrata</taxon>
        <taxon>Euteleostomi</taxon>
        <taxon>Actinopterygii</taxon>
        <taxon>Neopterygii</taxon>
        <taxon>Teleostei</taxon>
        <taxon>Ostariophysi</taxon>
        <taxon>Cypriniformes</taxon>
        <taxon>Xenocyprididae</taxon>
        <taxon>Xenocypridinae</taxon>
        <taxon>Xenocypridinae incertae sedis</taxon>
        <taxon>Anabarilius</taxon>
    </lineage>
</organism>
<proteinExistence type="predicted"/>
<dbReference type="OrthoDB" id="1917888at2759"/>
<dbReference type="GO" id="GO:1905168">
    <property type="term" value="P:positive regulation of double-strand break repair via homologous recombination"/>
    <property type="evidence" value="ECO:0007669"/>
    <property type="project" value="TreeGrafter"/>
</dbReference>
<dbReference type="PANTHER" id="PTHR28450:SF1">
    <property type="entry name" value="FANCONI ANEMIA GROUP B PROTEIN"/>
    <property type="match status" value="1"/>
</dbReference>
<keyword evidence="2" id="KW-1185">Reference proteome</keyword>
<dbReference type="Proteomes" id="UP000281406">
    <property type="component" value="Unassembled WGS sequence"/>
</dbReference>